<evidence type="ECO:0000256" key="1">
    <source>
        <dbReference type="ARBA" id="ARBA00022649"/>
    </source>
</evidence>
<dbReference type="AlphaFoldDB" id="H1Z2L9"/>
<dbReference type="InterPro" id="IPR003847">
    <property type="entry name" value="Put_antitoxin"/>
</dbReference>
<dbReference type="EMBL" id="CM001436">
    <property type="protein sequence ID" value="EHQ36422.1"/>
    <property type="molecule type" value="Genomic_DNA"/>
</dbReference>
<keyword evidence="1" id="KW-1277">Toxin-antitoxin system</keyword>
<evidence type="ECO:0000313" key="2">
    <source>
        <dbReference type="EMBL" id="EHQ36422.1"/>
    </source>
</evidence>
<organism evidence="2 3">
    <name type="scientific">Methanoplanus limicola DSM 2279</name>
    <dbReference type="NCBI Taxonomy" id="937775"/>
    <lineage>
        <taxon>Archaea</taxon>
        <taxon>Methanobacteriati</taxon>
        <taxon>Methanobacteriota</taxon>
        <taxon>Stenosarchaea group</taxon>
        <taxon>Methanomicrobia</taxon>
        <taxon>Methanomicrobiales</taxon>
        <taxon>Methanomicrobiaceae</taxon>
        <taxon>Methanoplanus</taxon>
    </lineage>
</organism>
<dbReference type="HOGENOM" id="CLU_170073_1_1_2"/>
<gene>
    <name evidence="2" type="ORF">Metlim_2370</name>
</gene>
<name>H1Z2L9_9EURY</name>
<proteinExistence type="predicted"/>
<dbReference type="Pfam" id="PF02697">
    <property type="entry name" value="VAPB_antitox"/>
    <property type="match status" value="1"/>
</dbReference>
<dbReference type="Proteomes" id="UP000005741">
    <property type="component" value="Chromosome"/>
</dbReference>
<evidence type="ECO:0008006" key="4">
    <source>
        <dbReference type="Google" id="ProtNLM"/>
    </source>
</evidence>
<accession>H1Z2L9</accession>
<dbReference type="InParanoid" id="H1Z2L9"/>
<protein>
    <recommendedName>
        <fullName evidence="4">Antitoxin</fullName>
    </recommendedName>
</protein>
<evidence type="ECO:0000313" key="3">
    <source>
        <dbReference type="Proteomes" id="UP000005741"/>
    </source>
</evidence>
<reference evidence="2 3" key="1">
    <citation type="submission" date="2011-10" db="EMBL/GenBank/DDBJ databases">
        <title>The Improved High-Quality Draft genome of Methanoplanus limicola DSM 2279.</title>
        <authorList>
            <consortium name="US DOE Joint Genome Institute (JGI-PGF)"/>
            <person name="Lucas S."/>
            <person name="Copeland A."/>
            <person name="Lapidus A."/>
            <person name="Glavina del Rio T."/>
            <person name="Dalin E."/>
            <person name="Tice H."/>
            <person name="Bruce D."/>
            <person name="Goodwin L."/>
            <person name="Pitluck S."/>
            <person name="Peters L."/>
            <person name="Mikhailova N."/>
            <person name="Lu M."/>
            <person name="Kyrpides N."/>
            <person name="Mavromatis K."/>
            <person name="Ivanova N."/>
            <person name="Markowitz V."/>
            <person name="Cheng J.-F."/>
            <person name="Hugenholtz P."/>
            <person name="Woyke T."/>
            <person name="Wu D."/>
            <person name="Wirth R."/>
            <person name="Brambilla E.-M."/>
            <person name="Klenk H.-P."/>
            <person name="Eisen J.A."/>
        </authorList>
    </citation>
    <scope>NUCLEOTIDE SEQUENCE [LARGE SCALE GENOMIC DNA]</scope>
    <source>
        <strain evidence="2 3">DSM 2279</strain>
    </source>
</reference>
<keyword evidence="3" id="KW-1185">Reference proteome</keyword>
<sequence>MTIGEYMGTKSINVSEEAYERLKTWKQSDEESFTSVILRVLPKRKSILESYREFQRSGKTISDEDADQLIKDLE</sequence>